<evidence type="ECO:0000256" key="5">
    <source>
        <dbReference type="ARBA" id="ARBA00022692"/>
    </source>
</evidence>
<name>A0A916U7M9_9SPHI</name>
<evidence type="ECO:0000256" key="7">
    <source>
        <dbReference type="ARBA" id="ARBA00023237"/>
    </source>
</evidence>
<gene>
    <name evidence="8" type="ORF">GCM10011387_14820</name>
</gene>
<comment type="caution">
    <text evidence="8">The sequence shown here is derived from an EMBL/GenBank/DDBJ whole genome shotgun (WGS) entry which is preliminary data.</text>
</comment>
<dbReference type="InterPro" id="IPR051906">
    <property type="entry name" value="TolC-like"/>
</dbReference>
<keyword evidence="3" id="KW-0813">Transport</keyword>
<dbReference type="InterPro" id="IPR003423">
    <property type="entry name" value="OMP_efflux"/>
</dbReference>
<dbReference type="GO" id="GO:0015288">
    <property type="term" value="F:porin activity"/>
    <property type="evidence" value="ECO:0007669"/>
    <property type="project" value="TreeGrafter"/>
</dbReference>
<dbReference type="Proteomes" id="UP000651668">
    <property type="component" value="Unassembled WGS sequence"/>
</dbReference>
<evidence type="ECO:0000256" key="4">
    <source>
        <dbReference type="ARBA" id="ARBA00022452"/>
    </source>
</evidence>
<accession>A0A916U7M9</accession>
<organism evidence="8 9">
    <name type="scientific">Pedobacter quisquiliarum</name>
    <dbReference type="NCBI Taxonomy" id="1834438"/>
    <lineage>
        <taxon>Bacteria</taxon>
        <taxon>Pseudomonadati</taxon>
        <taxon>Bacteroidota</taxon>
        <taxon>Sphingobacteriia</taxon>
        <taxon>Sphingobacteriales</taxon>
        <taxon>Sphingobacteriaceae</taxon>
        <taxon>Pedobacter</taxon>
    </lineage>
</organism>
<comment type="similarity">
    <text evidence="2">Belongs to the outer membrane factor (OMF) (TC 1.B.17) family.</text>
</comment>
<keyword evidence="7" id="KW-0998">Cell outer membrane</keyword>
<dbReference type="PANTHER" id="PTHR30026">
    <property type="entry name" value="OUTER MEMBRANE PROTEIN TOLC"/>
    <property type="match status" value="1"/>
</dbReference>
<dbReference type="GO" id="GO:0015562">
    <property type="term" value="F:efflux transmembrane transporter activity"/>
    <property type="evidence" value="ECO:0007669"/>
    <property type="project" value="InterPro"/>
</dbReference>
<keyword evidence="6" id="KW-0472">Membrane</keyword>
<dbReference type="SUPFAM" id="SSF56954">
    <property type="entry name" value="Outer membrane efflux proteins (OEP)"/>
    <property type="match status" value="1"/>
</dbReference>
<dbReference type="EMBL" id="BMIL01000004">
    <property type="protein sequence ID" value="GGC62204.1"/>
    <property type="molecule type" value="Genomic_DNA"/>
</dbReference>
<evidence type="ECO:0000313" key="8">
    <source>
        <dbReference type="EMBL" id="GGC62204.1"/>
    </source>
</evidence>
<proteinExistence type="inferred from homology"/>
<evidence type="ECO:0000256" key="3">
    <source>
        <dbReference type="ARBA" id="ARBA00022448"/>
    </source>
</evidence>
<dbReference type="GO" id="GO:1990281">
    <property type="term" value="C:efflux pump complex"/>
    <property type="evidence" value="ECO:0007669"/>
    <property type="project" value="TreeGrafter"/>
</dbReference>
<keyword evidence="4" id="KW-1134">Transmembrane beta strand</keyword>
<comment type="subcellular location">
    <subcellularLocation>
        <location evidence="1">Cell outer membrane</location>
    </subcellularLocation>
</comment>
<evidence type="ECO:0000256" key="6">
    <source>
        <dbReference type="ARBA" id="ARBA00023136"/>
    </source>
</evidence>
<evidence type="ECO:0000256" key="2">
    <source>
        <dbReference type="ARBA" id="ARBA00007613"/>
    </source>
</evidence>
<reference evidence="8" key="1">
    <citation type="journal article" date="2014" name="Int. J. Syst. Evol. Microbiol.">
        <title>Complete genome sequence of Corynebacterium casei LMG S-19264T (=DSM 44701T), isolated from a smear-ripened cheese.</title>
        <authorList>
            <consortium name="US DOE Joint Genome Institute (JGI-PGF)"/>
            <person name="Walter F."/>
            <person name="Albersmeier A."/>
            <person name="Kalinowski J."/>
            <person name="Ruckert C."/>
        </authorList>
    </citation>
    <scope>NUCLEOTIDE SEQUENCE</scope>
    <source>
        <strain evidence="8">CGMCC 1.15343</strain>
    </source>
</reference>
<dbReference type="PANTHER" id="PTHR30026:SF20">
    <property type="entry name" value="OUTER MEMBRANE PROTEIN TOLC"/>
    <property type="match status" value="1"/>
</dbReference>
<dbReference type="Pfam" id="PF02321">
    <property type="entry name" value="OEP"/>
    <property type="match status" value="2"/>
</dbReference>
<keyword evidence="5" id="KW-0812">Transmembrane</keyword>
<dbReference type="Gene3D" id="1.20.1600.10">
    <property type="entry name" value="Outer membrane efflux proteins (OEP)"/>
    <property type="match status" value="1"/>
</dbReference>
<protein>
    <submittedName>
        <fullName evidence="8">Transporter</fullName>
    </submittedName>
</protein>
<reference evidence="8" key="2">
    <citation type="submission" date="2020-09" db="EMBL/GenBank/DDBJ databases">
        <authorList>
            <person name="Sun Q."/>
            <person name="Zhou Y."/>
        </authorList>
    </citation>
    <scope>NUCLEOTIDE SEQUENCE</scope>
    <source>
        <strain evidence="8">CGMCC 1.15343</strain>
    </source>
</reference>
<sequence length="437" mass="48263">MCLSATAQAQEVITIKQAVDRMLQNNLNIKQSALNVATAETYVQQSKAELYPSLNGGLNNDFNFGRSLNPATNQLITRNFFSGTANLATSVDLFNGFAKINQIKQNRITLEANYSALEKTKNDLVLQVVTTYFQVVFNEDLLRASREQLQVAQQTLTRESALFDAGNKTTADIAQAKAQVATAELNVTNAQNQLTISYLTLSQLMEMGSDASYKVVAPTIEDITSAQQSYPEQEISEAALATFPDLKLARLNREAAAKGVDVAKGFLFPTISLGGGLGTRYSYDLASQPGQIGAGDARLFDQINNNFYQSVGMSIRIPIFNGLASRSNLKRAKISYEGYQIQEQLTKNNLNKVVAQAVADLRAASSRYQSTLNTFNAQAEAFRVNEERFNVGLVNSLDFNTSQTNRNRAEIDFIQAKYDLLFRSKVIDFYLGKEITF</sequence>
<evidence type="ECO:0000313" key="9">
    <source>
        <dbReference type="Proteomes" id="UP000651668"/>
    </source>
</evidence>
<dbReference type="AlphaFoldDB" id="A0A916U7M9"/>
<dbReference type="GO" id="GO:0009279">
    <property type="term" value="C:cell outer membrane"/>
    <property type="evidence" value="ECO:0007669"/>
    <property type="project" value="UniProtKB-SubCell"/>
</dbReference>
<keyword evidence="9" id="KW-1185">Reference proteome</keyword>
<evidence type="ECO:0000256" key="1">
    <source>
        <dbReference type="ARBA" id="ARBA00004442"/>
    </source>
</evidence>